<evidence type="ECO:0000256" key="4">
    <source>
        <dbReference type="ARBA" id="ARBA00022692"/>
    </source>
</evidence>
<feature type="domain" description="Major facilitator superfamily (MFS) profile" evidence="8">
    <location>
        <begin position="1"/>
        <end position="396"/>
    </location>
</feature>
<accession>Q9HKT4</accession>
<dbReference type="InterPro" id="IPR050171">
    <property type="entry name" value="MFS_Transporters"/>
</dbReference>
<evidence type="ECO:0000256" key="2">
    <source>
        <dbReference type="ARBA" id="ARBA00022448"/>
    </source>
</evidence>
<feature type="transmembrane region" description="Helical" evidence="7">
    <location>
        <begin position="297"/>
        <end position="321"/>
    </location>
</feature>
<evidence type="ECO:0000256" key="7">
    <source>
        <dbReference type="SAM" id="Phobius"/>
    </source>
</evidence>
<dbReference type="HOGENOM" id="CLU_001265_10_0_2"/>
<feature type="transmembrane region" description="Helical" evidence="7">
    <location>
        <begin position="147"/>
        <end position="165"/>
    </location>
</feature>
<dbReference type="STRING" id="273075.gene:9571729"/>
<sequence length="396" mass="43563">MLLRLVLSIIVNNERFSSLIGDRNVSLIGIIEGIRTFAAFLPIPVFSIYALRFTSSGLLAGLAMGVYGIAMIFSQIMMGSLSDIIGRKRVSMVSSVLFSLGNLISWHPFSIQILVFSRLLAGLGAISSPLMALLNERSDMDERTSRMAFVGTLSGLGIVIGVIAGPEISTYIGIDTIFLFSAILGFISLLPILMLAEDRVTVRRRLKIKWDPSFTFSSFVSSFILFAIFFFLPIYWMSRSQILPYGSFIAISLVAAGSIGILISIKFGMLSRITAITLTLFAVSSLAMFYFSEYPYAVMSGFFIFAIGYTIFEISFIPLLIKEHGGDYGSLIGFFNGGRYAGEFAGSLTMGALIKNPIDLHGLHLLFLAIVFMITLSILLLKIRFSKYGNVFNIHN</sequence>
<protein>
    <submittedName>
        <fullName evidence="9">Multidrug resistance protein related protein</fullName>
    </submittedName>
</protein>
<evidence type="ECO:0000259" key="8">
    <source>
        <dbReference type="PROSITE" id="PS50850"/>
    </source>
</evidence>
<evidence type="ECO:0000256" key="6">
    <source>
        <dbReference type="ARBA" id="ARBA00023136"/>
    </source>
</evidence>
<dbReference type="PANTHER" id="PTHR23517:SF2">
    <property type="entry name" value="MULTIDRUG RESISTANCE PROTEIN MDTH"/>
    <property type="match status" value="1"/>
</dbReference>
<dbReference type="InterPro" id="IPR011701">
    <property type="entry name" value="MFS"/>
</dbReference>
<feature type="transmembrane region" description="Helical" evidence="7">
    <location>
        <begin position="333"/>
        <end position="354"/>
    </location>
</feature>
<name>Q9HKT4_THEAC</name>
<dbReference type="PROSITE" id="PS50850">
    <property type="entry name" value="MFS"/>
    <property type="match status" value="1"/>
</dbReference>
<keyword evidence="5 7" id="KW-1133">Transmembrane helix</keyword>
<evidence type="ECO:0000313" key="9">
    <source>
        <dbReference type="EMBL" id="CAC11651.1"/>
    </source>
</evidence>
<keyword evidence="4 7" id="KW-0812">Transmembrane</keyword>
<dbReference type="PANTHER" id="PTHR23517">
    <property type="entry name" value="RESISTANCE PROTEIN MDTM, PUTATIVE-RELATED-RELATED"/>
    <property type="match status" value="1"/>
</dbReference>
<feature type="transmembrane region" description="Helical" evidence="7">
    <location>
        <begin position="270"/>
        <end position="291"/>
    </location>
</feature>
<keyword evidence="3" id="KW-1003">Cell membrane</keyword>
<dbReference type="AlphaFoldDB" id="Q9HKT4"/>
<dbReference type="EnsemblBacteria" id="CAC11651">
    <property type="protein sequence ID" value="CAC11651"/>
    <property type="gene ID" value="CAC11651"/>
</dbReference>
<dbReference type="EMBL" id="AL445064">
    <property type="protein sequence ID" value="CAC11651.1"/>
    <property type="molecule type" value="Genomic_DNA"/>
</dbReference>
<feature type="transmembrane region" description="Helical" evidence="7">
    <location>
        <begin position="360"/>
        <end position="381"/>
    </location>
</feature>
<evidence type="ECO:0000256" key="5">
    <source>
        <dbReference type="ARBA" id="ARBA00022989"/>
    </source>
</evidence>
<keyword evidence="10" id="KW-1185">Reference proteome</keyword>
<feature type="transmembrane region" description="Helical" evidence="7">
    <location>
        <begin position="57"/>
        <end position="78"/>
    </location>
</feature>
<feature type="transmembrane region" description="Helical" evidence="7">
    <location>
        <begin position="242"/>
        <end position="263"/>
    </location>
</feature>
<dbReference type="eggNOG" id="arCOG00130">
    <property type="taxonomic scope" value="Archaea"/>
</dbReference>
<gene>
    <name evidence="9" type="ordered locus">Ta0511</name>
</gene>
<dbReference type="GO" id="GO:0005886">
    <property type="term" value="C:plasma membrane"/>
    <property type="evidence" value="ECO:0007669"/>
    <property type="project" value="UniProtKB-SubCell"/>
</dbReference>
<dbReference type="PaxDb" id="273075-Ta0511"/>
<reference evidence="9 10" key="1">
    <citation type="journal article" date="2000" name="Nature">
        <title>The genome sequence of the thermoacidophilic scavenger Thermoplasma acidophilum.</title>
        <authorList>
            <person name="Ruepp A."/>
            <person name="Graml W."/>
            <person name="Santos-Martinez M.L."/>
            <person name="Koretke K.K."/>
            <person name="Volker C."/>
            <person name="Mewes H.W."/>
            <person name="Frishman D."/>
            <person name="Stocker S."/>
            <person name="Lupas A.N."/>
            <person name="Baumeister W."/>
        </authorList>
    </citation>
    <scope>NUCLEOTIDE SEQUENCE [LARGE SCALE GENOMIC DNA]</scope>
    <source>
        <strain evidence="10">ATCC 25905 / DSM 1728 / JCM 9062 / NBRC 15155 / AMRC-C165</strain>
    </source>
</reference>
<dbReference type="GO" id="GO:0022857">
    <property type="term" value="F:transmembrane transporter activity"/>
    <property type="evidence" value="ECO:0007669"/>
    <property type="project" value="InterPro"/>
</dbReference>
<dbReference type="Proteomes" id="UP000001024">
    <property type="component" value="Chromosome"/>
</dbReference>
<dbReference type="Pfam" id="PF07690">
    <property type="entry name" value="MFS_1"/>
    <property type="match status" value="1"/>
</dbReference>
<feature type="transmembrane region" description="Helical" evidence="7">
    <location>
        <begin position="115"/>
        <end position="135"/>
    </location>
</feature>
<evidence type="ECO:0000256" key="1">
    <source>
        <dbReference type="ARBA" id="ARBA00004651"/>
    </source>
</evidence>
<dbReference type="SUPFAM" id="SSF103473">
    <property type="entry name" value="MFS general substrate transporter"/>
    <property type="match status" value="1"/>
</dbReference>
<comment type="subcellular location">
    <subcellularLocation>
        <location evidence="1">Cell membrane</location>
        <topology evidence="1">Multi-pass membrane protein</topology>
    </subcellularLocation>
</comment>
<dbReference type="InterPro" id="IPR020846">
    <property type="entry name" value="MFS_dom"/>
</dbReference>
<keyword evidence="6 7" id="KW-0472">Membrane</keyword>
<dbReference type="InterPro" id="IPR036259">
    <property type="entry name" value="MFS_trans_sf"/>
</dbReference>
<organism evidence="9 10">
    <name type="scientific">Thermoplasma acidophilum (strain ATCC 25905 / DSM 1728 / JCM 9062 / NBRC 15155 / AMRC-C165)</name>
    <dbReference type="NCBI Taxonomy" id="273075"/>
    <lineage>
        <taxon>Archaea</taxon>
        <taxon>Methanobacteriati</taxon>
        <taxon>Thermoplasmatota</taxon>
        <taxon>Thermoplasmata</taxon>
        <taxon>Thermoplasmatales</taxon>
        <taxon>Thermoplasmataceae</taxon>
        <taxon>Thermoplasma</taxon>
    </lineage>
</organism>
<dbReference type="KEGG" id="tac:Ta0511"/>
<dbReference type="Gene3D" id="1.20.1250.20">
    <property type="entry name" value="MFS general substrate transporter like domains"/>
    <property type="match status" value="1"/>
</dbReference>
<feature type="transmembrane region" description="Helical" evidence="7">
    <location>
        <begin position="214"/>
        <end position="236"/>
    </location>
</feature>
<dbReference type="InParanoid" id="Q9HKT4"/>
<keyword evidence="2" id="KW-0813">Transport</keyword>
<evidence type="ECO:0000313" key="10">
    <source>
        <dbReference type="Proteomes" id="UP000001024"/>
    </source>
</evidence>
<evidence type="ECO:0000256" key="3">
    <source>
        <dbReference type="ARBA" id="ARBA00022475"/>
    </source>
</evidence>
<feature type="transmembrane region" description="Helical" evidence="7">
    <location>
        <begin position="25"/>
        <end position="51"/>
    </location>
</feature>
<proteinExistence type="predicted"/>
<feature type="transmembrane region" description="Helical" evidence="7">
    <location>
        <begin position="171"/>
        <end position="193"/>
    </location>
</feature>